<organism evidence="2 3">
    <name type="scientific">Pseudomonas paraeruginosa (strain DSM 24068 / PA7)</name>
    <name type="common">Pseudomonas aeruginosa (strain PA7)</name>
    <dbReference type="NCBI Taxonomy" id="381754"/>
    <lineage>
        <taxon>Bacteria</taxon>
        <taxon>Pseudomonadati</taxon>
        <taxon>Pseudomonadota</taxon>
        <taxon>Gammaproteobacteria</taxon>
        <taxon>Pseudomonadales</taxon>
        <taxon>Pseudomonadaceae</taxon>
        <taxon>Pseudomonas</taxon>
        <taxon>Pseudomonas paraeruginosa</taxon>
    </lineage>
</organism>
<keyword evidence="1" id="KW-0472">Membrane</keyword>
<dbReference type="Proteomes" id="UP000001582">
    <property type="component" value="Chromosome"/>
</dbReference>
<reference evidence="2 3" key="1">
    <citation type="submission" date="2007-06" db="EMBL/GenBank/DDBJ databases">
        <authorList>
            <person name="Dodson R.J."/>
            <person name="Harkins D."/>
            <person name="Paulsen I.T."/>
        </authorList>
    </citation>
    <scope>NUCLEOTIDE SEQUENCE [LARGE SCALE GENOMIC DNA]</scope>
    <source>
        <strain evidence="2 3">PA7</strain>
    </source>
</reference>
<sequence>MDTIDTTVPAAVLAILLSVADTVLAQRKRRKHSRRARA</sequence>
<keyword evidence="1" id="KW-0812">Transmembrane</keyword>
<name>A0A4D6FSA8_PSEP7</name>
<evidence type="ECO:0000313" key="3">
    <source>
        <dbReference type="Proteomes" id="UP000001582"/>
    </source>
</evidence>
<accession>A0A4D6FSA8</accession>
<feature type="transmembrane region" description="Helical" evidence="1">
    <location>
        <begin position="6"/>
        <end position="25"/>
    </location>
</feature>
<dbReference type="KEGG" id="pap:PSPA7_6459"/>
<dbReference type="AlphaFoldDB" id="A0A4D6FSA8"/>
<protein>
    <submittedName>
        <fullName evidence="2">Uncharacterized protein</fullName>
    </submittedName>
</protein>
<gene>
    <name evidence="2" type="ordered locus">PSPA7_6459</name>
</gene>
<evidence type="ECO:0000256" key="1">
    <source>
        <dbReference type="SAM" id="Phobius"/>
    </source>
</evidence>
<evidence type="ECO:0000313" key="2">
    <source>
        <dbReference type="EMBL" id="QCB64629.1"/>
    </source>
</evidence>
<proteinExistence type="predicted"/>
<keyword evidence="1" id="KW-1133">Transmembrane helix</keyword>
<dbReference type="EMBL" id="CP000744">
    <property type="protein sequence ID" value="QCB64629.1"/>
    <property type="molecule type" value="Genomic_DNA"/>
</dbReference>
<reference evidence="2 3" key="2">
    <citation type="journal article" date="2010" name="PLoS ONE">
        <title>Complete genome sequence of the multiresistant taxonomic outlier Pseudomonas aeruginosa PA7.</title>
        <authorList>
            <person name="Roy P.H."/>
            <person name="Tetu S.G."/>
            <person name="Larouche A."/>
            <person name="Elbourne L."/>
            <person name="Tremblay S."/>
            <person name="Ren Q."/>
            <person name="Dodson R."/>
            <person name="Harkins D."/>
            <person name="Shay R."/>
            <person name="Watkins K."/>
            <person name="Mahamoud Y."/>
            <person name="Paulsen I.T."/>
        </authorList>
    </citation>
    <scope>NUCLEOTIDE SEQUENCE [LARGE SCALE GENOMIC DNA]</scope>
    <source>
        <strain evidence="2 3">PA7</strain>
    </source>
</reference>